<dbReference type="Pfam" id="PF07299">
    <property type="entry name" value="EF-G-binding_N"/>
    <property type="match status" value="1"/>
</dbReference>
<name>A0A4Y3PGW6_BREPA</name>
<dbReference type="CDD" id="cd16342">
    <property type="entry name" value="FusC_FusB"/>
    <property type="match status" value="1"/>
</dbReference>
<reference evidence="3 4" key="1">
    <citation type="submission" date="2019-06" db="EMBL/GenBank/DDBJ databases">
        <title>Whole genome shotgun sequence of Brevibacillus parabrevis NBRC 12334.</title>
        <authorList>
            <person name="Hosoyama A."/>
            <person name="Uohara A."/>
            <person name="Ohji S."/>
            <person name="Ichikawa N."/>
        </authorList>
    </citation>
    <scope>NUCLEOTIDE SEQUENCE [LARGE SCALE GENOMIC DNA]</scope>
    <source>
        <strain evidence="3 4">NBRC 12334</strain>
    </source>
</reference>
<dbReference type="AlphaFoldDB" id="A0A4Y3PGW6"/>
<dbReference type="InterPro" id="IPR038344">
    <property type="entry name" value="EF-G_N_sf"/>
</dbReference>
<dbReference type="Pfam" id="PF16571">
    <property type="entry name" value="FBP_C"/>
    <property type="match status" value="1"/>
</dbReference>
<dbReference type="InterPro" id="IPR010841">
    <property type="entry name" value="EF-G-binding_N"/>
</dbReference>
<gene>
    <name evidence="3" type="ORF">BPA01_33120</name>
</gene>
<evidence type="ECO:0000313" key="4">
    <source>
        <dbReference type="Proteomes" id="UP000316882"/>
    </source>
</evidence>
<sequence length="212" mass="24067">MQPFIFPHHYNFIKWQVQNLLNAYTGSTDLNVIRARKDIAQEAVFQLFADLSDEQRQLLAPIRSLKEKNEAKQFLLSLSPYVVPFPAVTEQAIKKMYPKIKKLKPPVAAELPYAELSYISWFDNGSDKKFIIANYPDKLIGIHGAFTPMAKKGICAICNKVSDIGMFVLEARGSSDGTYLKKGNYLCQDSTTCNQNIRSLDKLHEFLALMIK</sequence>
<evidence type="ECO:0000259" key="2">
    <source>
        <dbReference type="Pfam" id="PF16571"/>
    </source>
</evidence>
<feature type="domain" description="Elongation factor G-binding protein N-terminal" evidence="1">
    <location>
        <begin position="4"/>
        <end position="86"/>
    </location>
</feature>
<dbReference type="Proteomes" id="UP000316882">
    <property type="component" value="Unassembled WGS sequence"/>
</dbReference>
<comment type="caution">
    <text evidence="3">The sequence shown here is derived from an EMBL/GenBank/DDBJ whole genome shotgun (WGS) entry which is preliminary data.</text>
</comment>
<keyword evidence="3" id="KW-0648">Protein biosynthesis</keyword>
<feature type="domain" description="Elongation factor G-binding protein C-terminal treble-clef zinc-finger" evidence="2">
    <location>
        <begin position="103"/>
        <end position="202"/>
    </location>
</feature>
<keyword evidence="4" id="KW-1185">Reference proteome</keyword>
<dbReference type="InterPro" id="IPR032330">
    <property type="entry name" value="EF-G-binding_C"/>
</dbReference>
<dbReference type="RefSeq" id="WP_122965357.1">
    <property type="nucleotide sequence ID" value="NZ_BJMH01000016.1"/>
</dbReference>
<protein>
    <submittedName>
        <fullName evidence="3">Elongation factor G-binding protein</fullName>
    </submittedName>
</protein>
<evidence type="ECO:0000259" key="1">
    <source>
        <dbReference type="Pfam" id="PF07299"/>
    </source>
</evidence>
<organism evidence="3 4">
    <name type="scientific">Brevibacillus parabrevis</name>
    <dbReference type="NCBI Taxonomy" id="54914"/>
    <lineage>
        <taxon>Bacteria</taxon>
        <taxon>Bacillati</taxon>
        <taxon>Bacillota</taxon>
        <taxon>Bacilli</taxon>
        <taxon>Bacillales</taxon>
        <taxon>Paenibacillaceae</taxon>
        <taxon>Brevibacillus</taxon>
    </lineage>
</organism>
<evidence type="ECO:0000313" key="3">
    <source>
        <dbReference type="EMBL" id="GEB33732.1"/>
    </source>
</evidence>
<dbReference type="Gene3D" id="1.20.1280.250">
    <property type="match status" value="1"/>
</dbReference>
<proteinExistence type="predicted"/>
<dbReference type="STRING" id="54914.AV540_00305"/>
<keyword evidence="3" id="KW-0251">Elongation factor</keyword>
<dbReference type="GO" id="GO:0003746">
    <property type="term" value="F:translation elongation factor activity"/>
    <property type="evidence" value="ECO:0007669"/>
    <property type="project" value="UniProtKB-KW"/>
</dbReference>
<dbReference type="EMBL" id="BJMH01000016">
    <property type="protein sequence ID" value="GEB33732.1"/>
    <property type="molecule type" value="Genomic_DNA"/>
</dbReference>
<accession>A0A4Y3PGW6</accession>